<reference evidence="3" key="1">
    <citation type="submission" date="2021-03" db="EMBL/GenBank/DDBJ databases">
        <authorList>
            <person name="Bekaert M."/>
        </authorList>
    </citation>
    <scope>NUCLEOTIDE SEQUENCE</scope>
</reference>
<feature type="region of interest" description="Disordered" evidence="1">
    <location>
        <begin position="361"/>
        <end position="393"/>
    </location>
</feature>
<protein>
    <recommendedName>
        <fullName evidence="2">Myb/SANT-like DNA-binding domain-containing protein</fullName>
    </recommendedName>
</protein>
<gene>
    <name evidence="3" type="ORF">MEDL_31032</name>
</gene>
<evidence type="ECO:0000259" key="2">
    <source>
        <dbReference type="Pfam" id="PF13837"/>
    </source>
</evidence>
<dbReference type="InterPro" id="IPR044822">
    <property type="entry name" value="Myb_DNA-bind_4"/>
</dbReference>
<comment type="caution">
    <text evidence="3">The sequence shown here is derived from an EMBL/GenBank/DDBJ whole genome shotgun (WGS) entry which is preliminary data.</text>
</comment>
<feature type="region of interest" description="Disordered" evidence="1">
    <location>
        <begin position="200"/>
        <end position="246"/>
    </location>
</feature>
<dbReference type="Proteomes" id="UP000683360">
    <property type="component" value="Unassembled WGS sequence"/>
</dbReference>
<dbReference type="AlphaFoldDB" id="A0A8S3SCU6"/>
<sequence length="435" mass="49883">MLMVVNEAADISRNRTSKFEAPDSYKSDCCDKSNNHRHYESDRHLRVQNFSTQVNCKNNKNDFCTDSATQAQPTDMIVDGATVNYQSSYGQDHYDEDFEDDQAVDEEDEQEYYEERSRDTRTETEWLPFDSKTHFLLTSLYSSKTELMKTIIMKSKTKEGTDYKLQCTDDIAKILLSKDTDPAVKEIIVNGLMPLAQVDMHSNTSPDDMASTSSYHADTPSTSSCNPDTPSTSSCNADTPSTCTSSTSNIHLWTDKQEDMLVHIRHERHDAFGKTRNHNTLWKDIANEINSTFKCNITGTQVMNKYFNLKKRWKEVLDGARGSGSEAKYFRLKEYFDQQYGTKASSRPAYLLDTIADKDKNKNAKETNETENPASKVTKGQGEDGKGKKRKSTDVVCLLEKQNTDFMNKMEEFHKDKMNRFDKLLDLYKKDLDRK</sequence>
<dbReference type="Gene3D" id="1.10.10.60">
    <property type="entry name" value="Homeodomain-like"/>
    <property type="match status" value="1"/>
</dbReference>
<dbReference type="Pfam" id="PF13837">
    <property type="entry name" value="Myb_DNA-bind_4"/>
    <property type="match status" value="1"/>
</dbReference>
<keyword evidence="4" id="KW-1185">Reference proteome</keyword>
<evidence type="ECO:0000313" key="3">
    <source>
        <dbReference type="EMBL" id="CAG2217350.1"/>
    </source>
</evidence>
<evidence type="ECO:0000313" key="4">
    <source>
        <dbReference type="Proteomes" id="UP000683360"/>
    </source>
</evidence>
<organism evidence="3 4">
    <name type="scientific">Mytilus edulis</name>
    <name type="common">Blue mussel</name>
    <dbReference type="NCBI Taxonomy" id="6550"/>
    <lineage>
        <taxon>Eukaryota</taxon>
        <taxon>Metazoa</taxon>
        <taxon>Spiralia</taxon>
        <taxon>Lophotrochozoa</taxon>
        <taxon>Mollusca</taxon>
        <taxon>Bivalvia</taxon>
        <taxon>Autobranchia</taxon>
        <taxon>Pteriomorphia</taxon>
        <taxon>Mytilida</taxon>
        <taxon>Mytiloidea</taxon>
        <taxon>Mytilidae</taxon>
        <taxon>Mytilinae</taxon>
        <taxon>Mytilus</taxon>
    </lineage>
</organism>
<name>A0A8S3SCU6_MYTED</name>
<dbReference type="EMBL" id="CAJPWZ010001531">
    <property type="protein sequence ID" value="CAG2217350.1"/>
    <property type="molecule type" value="Genomic_DNA"/>
</dbReference>
<dbReference type="OrthoDB" id="6140923at2759"/>
<proteinExistence type="predicted"/>
<feature type="domain" description="Myb/SANT-like DNA-binding" evidence="2">
    <location>
        <begin position="252"/>
        <end position="331"/>
    </location>
</feature>
<accession>A0A8S3SCU6</accession>
<evidence type="ECO:0000256" key="1">
    <source>
        <dbReference type="SAM" id="MobiDB-lite"/>
    </source>
</evidence>